<comment type="caution">
    <text evidence="1">The sequence shown here is derived from an EMBL/GenBank/DDBJ whole genome shotgun (WGS) entry which is preliminary data.</text>
</comment>
<dbReference type="AlphaFoldDB" id="A0A3M7SQ97"/>
<keyword evidence="2" id="KW-1185">Reference proteome</keyword>
<proteinExistence type="predicted"/>
<sequence>MKPDLANLKKKSGLGLTLGLLNNSDISHSIQKFLRMNLNKEKNNLRLILSKICKDYLMFLRSFNSSIIGLNVSFVSNIM</sequence>
<gene>
    <name evidence="1" type="ORF">BpHYR1_047588</name>
</gene>
<organism evidence="1 2">
    <name type="scientific">Brachionus plicatilis</name>
    <name type="common">Marine rotifer</name>
    <name type="synonym">Brachionus muelleri</name>
    <dbReference type="NCBI Taxonomy" id="10195"/>
    <lineage>
        <taxon>Eukaryota</taxon>
        <taxon>Metazoa</taxon>
        <taxon>Spiralia</taxon>
        <taxon>Gnathifera</taxon>
        <taxon>Rotifera</taxon>
        <taxon>Eurotatoria</taxon>
        <taxon>Monogononta</taxon>
        <taxon>Pseudotrocha</taxon>
        <taxon>Ploima</taxon>
        <taxon>Brachionidae</taxon>
        <taxon>Brachionus</taxon>
    </lineage>
</organism>
<dbReference type="EMBL" id="REGN01000964">
    <property type="protein sequence ID" value="RNA37885.1"/>
    <property type="molecule type" value="Genomic_DNA"/>
</dbReference>
<evidence type="ECO:0000313" key="2">
    <source>
        <dbReference type="Proteomes" id="UP000276133"/>
    </source>
</evidence>
<dbReference type="Proteomes" id="UP000276133">
    <property type="component" value="Unassembled WGS sequence"/>
</dbReference>
<name>A0A3M7SQ97_BRAPC</name>
<evidence type="ECO:0000313" key="1">
    <source>
        <dbReference type="EMBL" id="RNA37885.1"/>
    </source>
</evidence>
<reference evidence="1 2" key="1">
    <citation type="journal article" date="2018" name="Sci. Rep.">
        <title>Genomic signatures of local adaptation to the degree of environmental predictability in rotifers.</title>
        <authorList>
            <person name="Franch-Gras L."/>
            <person name="Hahn C."/>
            <person name="Garcia-Roger E.M."/>
            <person name="Carmona M.J."/>
            <person name="Serra M."/>
            <person name="Gomez A."/>
        </authorList>
    </citation>
    <scope>NUCLEOTIDE SEQUENCE [LARGE SCALE GENOMIC DNA]</scope>
    <source>
        <strain evidence="1">HYR1</strain>
    </source>
</reference>
<accession>A0A3M7SQ97</accession>
<protein>
    <submittedName>
        <fullName evidence="1">Uncharacterized protein</fullName>
    </submittedName>
</protein>